<dbReference type="CDD" id="cd24061">
    <property type="entry name" value="ASKHA_NBD_ROK_SgGLK-like"/>
    <property type="match status" value="1"/>
</dbReference>
<name>A0A9D1RRA3_9CORY</name>
<evidence type="ECO:0000313" key="2">
    <source>
        <dbReference type="EMBL" id="HIW92719.1"/>
    </source>
</evidence>
<organism evidence="2 3">
    <name type="scientific">Candidatus Corynebacterium avicola</name>
    <dbReference type="NCBI Taxonomy" id="2838527"/>
    <lineage>
        <taxon>Bacteria</taxon>
        <taxon>Bacillati</taxon>
        <taxon>Actinomycetota</taxon>
        <taxon>Actinomycetes</taxon>
        <taxon>Mycobacteriales</taxon>
        <taxon>Corynebacteriaceae</taxon>
        <taxon>Corynebacterium</taxon>
    </lineage>
</organism>
<sequence>MSATSSLTIGIDIGGTNLRAAVVSPDGQILDVEQLPTPSSVEALEKGITLVVSALRERHEVSAVGLAVAGFITAEQDRVRFAPHLPWRDSDVRDRLSSRLGLPVVLEHDANAAAWGENILGPGQDASTWVLFAVGTGIGGALVQDGVLYRGAYGTAPEFGHLTVVPGGRACPCGKRGCLERYCSGSGLELTALEFIATGRHPESLLSQLYQSRPEEITGRSIVGLARDGDILAAEVIEDFARWLGRGLSVVQDILDPELIVLGGGVAADADLYLPFAREEMGSTVVGAGFRPVARVEPASLGSEAGMIGAALLAGQPAVISRKG</sequence>
<dbReference type="PANTHER" id="PTHR18964">
    <property type="entry name" value="ROK (REPRESSOR, ORF, KINASE) FAMILY"/>
    <property type="match status" value="1"/>
</dbReference>
<dbReference type="PROSITE" id="PS01125">
    <property type="entry name" value="ROK"/>
    <property type="match status" value="1"/>
</dbReference>
<dbReference type="SUPFAM" id="SSF53067">
    <property type="entry name" value="Actin-like ATPase domain"/>
    <property type="match status" value="1"/>
</dbReference>
<dbReference type="Proteomes" id="UP000824190">
    <property type="component" value="Unassembled WGS sequence"/>
</dbReference>
<dbReference type="Pfam" id="PF00480">
    <property type="entry name" value="ROK"/>
    <property type="match status" value="1"/>
</dbReference>
<evidence type="ECO:0000256" key="1">
    <source>
        <dbReference type="ARBA" id="ARBA00006479"/>
    </source>
</evidence>
<dbReference type="InterPro" id="IPR049874">
    <property type="entry name" value="ROK_cs"/>
</dbReference>
<gene>
    <name evidence="2" type="ORF">H9870_13785</name>
</gene>
<dbReference type="InterPro" id="IPR043129">
    <property type="entry name" value="ATPase_NBD"/>
</dbReference>
<protein>
    <submittedName>
        <fullName evidence="2">ROK family protein</fullName>
    </submittedName>
</protein>
<dbReference type="EMBL" id="DXGC01000118">
    <property type="protein sequence ID" value="HIW92719.1"/>
    <property type="molecule type" value="Genomic_DNA"/>
</dbReference>
<evidence type="ECO:0000313" key="3">
    <source>
        <dbReference type="Proteomes" id="UP000824190"/>
    </source>
</evidence>
<dbReference type="PANTHER" id="PTHR18964:SF173">
    <property type="entry name" value="GLUCOKINASE"/>
    <property type="match status" value="1"/>
</dbReference>
<dbReference type="AlphaFoldDB" id="A0A9D1RRA3"/>
<comment type="caution">
    <text evidence="2">The sequence shown here is derived from an EMBL/GenBank/DDBJ whole genome shotgun (WGS) entry which is preliminary data.</text>
</comment>
<reference evidence="2" key="1">
    <citation type="journal article" date="2021" name="PeerJ">
        <title>Extensive microbial diversity within the chicken gut microbiome revealed by metagenomics and culture.</title>
        <authorList>
            <person name="Gilroy R."/>
            <person name="Ravi A."/>
            <person name="Getino M."/>
            <person name="Pursley I."/>
            <person name="Horton D.L."/>
            <person name="Alikhan N.F."/>
            <person name="Baker D."/>
            <person name="Gharbi K."/>
            <person name="Hall N."/>
            <person name="Watson M."/>
            <person name="Adriaenssens E.M."/>
            <person name="Foster-Nyarko E."/>
            <person name="Jarju S."/>
            <person name="Secka A."/>
            <person name="Antonio M."/>
            <person name="Oren A."/>
            <person name="Chaudhuri R.R."/>
            <person name="La Ragione R."/>
            <person name="Hildebrand F."/>
            <person name="Pallen M.J."/>
        </authorList>
    </citation>
    <scope>NUCLEOTIDE SEQUENCE</scope>
    <source>
        <strain evidence="2">CHK32-1732</strain>
    </source>
</reference>
<reference evidence="2" key="2">
    <citation type="submission" date="2021-04" db="EMBL/GenBank/DDBJ databases">
        <authorList>
            <person name="Gilroy R."/>
        </authorList>
    </citation>
    <scope>NUCLEOTIDE SEQUENCE</scope>
    <source>
        <strain evidence="2">CHK32-1732</strain>
    </source>
</reference>
<dbReference type="Gene3D" id="3.30.420.40">
    <property type="match status" value="2"/>
</dbReference>
<accession>A0A9D1RRA3</accession>
<comment type="similarity">
    <text evidence="1">Belongs to the ROK (NagC/XylR) family.</text>
</comment>
<dbReference type="InterPro" id="IPR000600">
    <property type="entry name" value="ROK"/>
</dbReference>
<proteinExistence type="inferred from homology"/>